<sequence>MDVLEDSKLKWTGANNFSTVQGILDRNKLLINEINSNHESRSEEGLEKNFHLIKELNSNLAKIVELYKDISTSFAGLMEDEGKVQDDGQGA</sequence>
<dbReference type="PANTHER" id="PTHR33469">
    <property type="entry name" value="PROTEIN ELF4-LIKE 4"/>
    <property type="match status" value="1"/>
</dbReference>
<reference evidence="6" key="1">
    <citation type="submission" date="2014-05" db="EMBL/GenBank/DDBJ databases">
        <title>The transcriptome of the halophilic microalga Tetraselmis sp. GSL018 isolated from the Great Salt Lake, Utah.</title>
        <authorList>
            <person name="Jinkerson R.E."/>
            <person name="D'Adamo S."/>
            <person name="Posewitz M.C."/>
        </authorList>
    </citation>
    <scope>NUCLEOTIDE SEQUENCE</scope>
    <source>
        <strain evidence="6">GSL018</strain>
    </source>
</reference>
<dbReference type="PANTHER" id="PTHR33469:SF16">
    <property type="entry name" value="PROTEIN ELF4-LIKE 4"/>
    <property type="match status" value="1"/>
</dbReference>
<evidence type="ECO:0000259" key="5">
    <source>
        <dbReference type="Pfam" id="PF07011"/>
    </source>
</evidence>
<evidence type="ECO:0000256" key="4">
    <source>
        <dbReference type="ARBA" id="ARBA00023242"/>
    </source>
</evidence>
<dbReference type="InterPro" id="IPR009741">
    <property type="entry name" value="EARLY_FLOWERING_4_dom"/>
</dbReference>
<proteinExistence type="inferred from homology"/>
<keyword evidence="3" id="KW-0090">Biological rhythms</keyword>
<evidence type="ECO:0000256" key="2">
    <source>
        <dbReference type="ARBA" id="ARBA00009514"/>
    </source>
</evidence>
<gene>
    <name evidence="6" type="ORF">TSPGSL018_30732</name>
</gene>
<organism evidence="6">
    <name type="scientific">Tetraselmis sp. GSL018</name>
    <dbReference type="NCBI Taxonomy" id="582737"/>
    <lineage>
        <taxon>Eukaryota</taxon>
        <taxon>Viridiplantae</taxon>
        <taxon>Chlorophyta</taxon>
        <taxon>core chlorophytes</taxon>
        <taxon>Chlorodendrophyceae</taxon>
        <taxon>Chlorodendrales</taxon>
        <taxon>Chlorodendraceae</taxon>
        <taxon>Tetraselmis</taxon>
    </lineage>
</organism>
<feature type="domain" description="Protein EARLY FLOWERING 4" evidence="5">
    <location>
        <begin position="11"/>
        <end position="81"/>
    </location>
</feature>
<name>A0A061QJB6_9CHLO</name>
<accession>A0A061QJB6</accession>
<dbReference type="GO" id="GO:0005634">
    <property type="term" value="C:nucleus"/>
    <property type="evidence" value="ECO:0007669"/>
    <property type="project" value="UniProtKB-SubCell"/>
</dbReference>
<evidence type="ECO:0000313" key="6">
    <source>
        <dbReference type="EMBL" id="JAC59738.1"/>
    </source>
</evidence>
<dbReference type="GO" id="GO:0048511">
    <property type="term" value="P:rhythmic process"/>
    <property type="evidence" value="ECO:0007669"/>
    <property type="project" value="UniProtKB-KW"/>
</dbReference>
<dbReference type="GO" id="GO:0042753">
    <property type="term" value="P:positive regulation of circadian rhythm"/>
    <property type="evidence" value="ECO:0007669"/>
    <property type="project" value="InterPro"/>
</dbReference>
<dbReference type="AlphaFoldDB" id="A0A061QJB6"/>
<comment type="similarity">
    <text evidence="2">Belongs to the EARLY FLOWERING 4 family.</text>
</comment>
<evidence type="ECO:0000256" key="1">
    <source>
        <dbReference type="ARBA" id="ARBA00004123"/>
    </source>
</evidence>
<dbReference type="Pfam" id="PF07011">
    <property type="entry name" value="Elf4"/>
    <property type="match status" value="1"/>
</dbReference>
<evidence type="ECO:0000256" key="3">
    <source>
        <dbReference type="ARBA" id="ARBA00023108"/>
    </source>
</evidence>
<comment type="subcellular location">
    <subcellularLocation>
        <location evidence="1">Nucleus</location>
    </subcellularLocation>
</comment>
<protein>
    <submittedName>
        <fullName evidence="6">Early flowering protein</fullName>
    </submittedName>
</protein>
<keyword evidence="4" id="KW-0539">Nucleus</keyword>
<dbReference type="InterPro" id="IPR040462">
    <property type="entry name" value="EARLY_FLOWERING_4"/>
</dbReference>
<dbReference type="EMBL" id="GBEZ01027594">
    <property type="protein sequence ID" value="JAC59738.1"/>
    <property type="molecule type" value="Transcribed_RNA"/>
</dbReference>